<dbReference type="Gene3D" id="2.60.420.10">
    <property type="entry name" value="Maltose phosphorylase, domain 3"/>
    <property type="match status" value="1"/>
</dbReference>
<dbReference type="SUPFAM" id="SSF74650">
    <property type="entry name" value="Galactose mutarotase-like"/>
    <property type="match status" value="1"/>
</dbReference>
<dbReference type="PROSITE" id="PS50022">
    <property type="entry name" value="FA58C_3"/>
    <property type="match status" value="1"/>
</dbReference>
<dbReference type="GO" id="GO:0009277">
    <property type="term" value="C:fungal-type cell wall"/>
    <property type="evidence" value="ECO:0007669"/>
    <property type="project" value="TreeGrafter"/>
</dbReference>
<dbReference type="InterPro" id="IPR005195">
    <property type="entry name" value="Glyco_hydro_65_M"/>
</dbReference>
<comment type="caution">
    <text evidence="7">The sequence shown here is derived from an EMBL/GenBank/DDBJ whole genome shotgun (WGS) entry which is preliminary data.</text>
</comment>
<dbReference type="InterPro" id="IPR037018">
    <property type="entry name" value="GH65_N"/>
</dbReference>
<dbReference type="InterPro" id="IPR008928">
    <property type="entry name" value="6-hairpin_glycosidase_sf"/>
</dbReference>
<dbReference type="InterPro" id="IPR000421">
    <property type="entry name" value="FA58C"/>
</dbReference>
<evidence type="ECO:0000256" key="4">
    <source>
        <dbReference type="ARBA" id="ARBA00022801"/>
    </source>
</evidence>
<protein>
    <recommendedName>
        <fullName evidence="3">alpha,alpha-trehalase</fullName>
        <ecNumber evidence="3">3.2.1.28</ecNumber>
    </recommendedName>
</protein>
<dbReference type="Gene3D" id="2.60.120.260">
    <property type="entry name" value="Galactose-binding domain-like"/>
    <property type="match status" value="1"/>
</dbReference>
<dbReference type="AlphaFoldDB" id="A0AAD4KZ89"/>
<evidence type="ECO:0000259" key="6">
    <source>
        <dbReference type="PROSITE" id="PS50022"/>
    </source>
</evidence>
<organism evidence="7 8">
    <name type="scientific">Talaromyces proteolyticus</name>
    <dbReference type="NCBI Taxonomy" id="1131652"/>
    <lineage>
        <taxon>Eukaryota</taxon>
        <taxon>Fungi</taxon>
        <taxon>Dikarya</taxon>
        <taxon>Ascomycota</taxon>
        <taxon>Pezizomycotina</taxon>
        <taxon>Eurotiomycetes</taxon>
        <taxon>Eurotiomycetidae</taxon>
        <taxon>Eurotiales</taxon>
        <taxon>Trichocomaceae</taxon>
        <taxon>Talaromyces</taxon>
        <taxon>Talaromyces sect. Bacilispori</taxon>
    </lineage>
</organism>
<evidence type="ECO:0000256" key="1">
    <source>
        <dbReference type="ARBA" id="ARBA00001576"/>
    </source>
</evidence>
<keyword evidence="5" id="KW-0325">Glycoprotein</keyword>
<dbReference type="PANTHER" id="PTHR11051:SF8">
    <property type="entry name" value="PROTEIN-GLUCOSYLGALACTOSYLHYDROXYLYSINE GLUCOSIDASE"/>
    <property type="match status" value="1"/>
</dbReference>
<dbReference type="Gene3D" id="1.50.10.10">
    <property type="match status" value="1"/>
</dbReference>
<evidence type="ECO:0000256" key="5">
    <source>
        <dbReference type="ARBA" id="ARBA00023180"/>
    </source>
</evidence>
<dbReference type="Gene3D" id="2.70.98.40">
    <property type="entry name" value="Glycoside hydrolase, family 65, N-terminal domain"/>
    <property type="match status" value="1"/>
</dbReference>
<dbReference type="InterPro" id="IPR005196">
    <property type="entry name" value="Glyco_hydro_65_N"/>
</dbReference>
<dbReference type="Proteomes" id="UP001201262">
    <property type="component" value="Unassembled WGS sequence"/>
</dbReference>
<dbReference type="GeneID" id="70251904"/>
<comment type="similarity">
    <text evidence="2">Belongs to the glycosyl hydrolase 65 family.</text>
</comment>
<accession>A0AAD4KZ89</accession>
<proteinExistence type="inferred from homology"/>
<feature type="domain" description="F5/8 type C" evidence="6">
    <location>
        <begin position="807"/>
        <end position="963"/>
    </location>
</feature>
<dbReference type="SUPFAM" id="SSF48208">
    <property type="entry name" value="Six-hairpin glycosidases"/>
    <property type="match status" value="1"/>
</dbReference>
<keyword evidence="8" id="KW-1185">Reference proteome</keyword>
<evidence type="ECO:0000256" key="3">
    <source>
        <dbReference type="ARBA" id="ARBA00012757"/>
    </source>
</evidence>
<dbReference type="Pfam" id="PF03632">
    <property type="entry name" value="Glyco_hydro_65m"/>
    <property type="match status" value="1"/>
</dbReference>
<dbReference type="InterPro" id="IPR012341">
    <property type="entry name" value="6hp_glycosidase-like_sf"/>
</dbReference>
<dbReference type="Pfam" id="PF03636">
    <property type="entry name" value="Glyco_hydro_65N"/>
    <property type="match status" value="1"/>
</dbReference>
<dbReference type="RefSeq" id="XP_046076361.1">
    <property type="nucleotide sequence ID" value="XM_046221617.1"/>
</dbReference>
<comment type="catalytic activity">
    <reaction evidence="1">
        <text>alpha,alpha-trehalose + H2O = alpha-D-glucose + beta-D-glucose</text>
        <dbReference type="Rhea" id="RHEA:32675"/>
        <dbReference type="ChEBI" id="CHEBI:15377"/>
        <dbReference type="ChEBI" id="CHEBI:15903"/>
        <dbReference type="ChEBI" id="CHEBI:16551"/>
        <dbReference type="ChEBI" id="CHEBI:17925"/>
        <dbReference type="EC" id="3.2.1.28"/>
    </reaction>
</comment>
<sequence>MEYGTRRPRQCNLSHPEMATYRDEDWLLETHTFLPNHFQTAPHVSNGYFGQTLPSEGVGYWIERAANGEYAQNTWPLDQPRATFGTIAGFWNLQDKVKYISTPENVERGGESTISGIPDWTGLVVTTADGKSYLPGVDQRTVKKFYQSLSIRDGIVKTSVTWAPTTQNGDDIQYALNFTVFAHRKRPNVGVVKLELMANQSTTVTITDVLDGAGAVRAHFGDKGFEEDENVIWTSVKPWGVEDATAYVLSSVQFSSPGLQKGSRRNAITSPVVSKNLSTVAQSWTVNLEHGKSFAVSKYAGIASTDGFPQQAFTTAKKAALEAKAMPWSVLVSEHRQEWEETWDSADIIIPGDKELQRSVRASLFHTFTDMPHKIEGRGLNDNSLMPGGLSSESYAGLIFWDAETWIYPSVLALHPQYARAFTNYRSRLLPQAIENAQSYGFSGALFPWTSGRYGNCTNAGRCESYQYHLNTDIALAHWQYFQSTNDIEWLKQNGWPIIKSVADMFAAFVVLNRKTGKFDTVLVGEPDEFAFFKNNGAFTNTGIKMLLSEYAPAAARILNQEIPQNWSEIAEKISIPMNLKENITLEFEEMPGDWKVKQASVALMNYPLEYRIDKDWARHDLDYYSIMNTYVGPAMTWSIFSINEAQLQTSGCAAYTYLLRSSEPYLRGPFYKFSETTLDKPEKDGDDMAFPFGLNPAFPFLTGAGGFLQVYTHGLTGMRLSEDALYFNPVLPPQIPEGVTVKGIKWQDASFDIAIGAEITTITRRRLGLPQDIVPSTVRIGSKNSHPGEKFKEYTLKVGESLAVTTRRPDIQSLSGGVVENKALCKTVTSDDHPWSYGRYPLSAVDGSNATVWQPTSATKPASMTIDLGDKTDVSGFFINWGASPAATFTIYSDEIKLYGNKVKVSAPYNRRAAQEVKIRRGNTTEVILPTPVQTRRIRLMIEGTQGEDQHLGATVAEFIVI</sequence>
<dbReference type="FunFam" id="1.50.10.10:FF:000032">
    <property type="entry name" value="Vacuolar acid trehalase"/>
    <property type="match status" value="1"/>
</dbReference>
<dbReference type="EMBL" id="JAJTJA010000002">
    <property type="protein sequence ID" value="KAH8703343.1"/>
    <property type="molecule type" value="Genomic_DNA"/>
</dbReference>
<name>A0AAD4KZ89_9EURO</name>
<dbReference type="SUPFAM" id="SSF49785">
    <property type="entry name" value="Galactose-binding domain-like"/>
    <property type="match status" value="1"/>
</dbReference>
<dbReference type="PANTHER" id="PTHR11051">
    <property type="entry name" value="GLYCOSYL HYDROLASE-RELATED"/>
    <property type="match status" value="1"/>
</dbReference>
<dbReference type="InterPro" id="IPR008979">
    <property type="entry name" value="Galactose-bd-like_sf"/>
</dbReference>
<evidence type="ECO:0000313" key="8">
    <source>
        <dbReference type="Proteomes" id="UP001201262"/>
    </source>
</evidence>
<reference evidence="7" key="1">
    <citation type="submission" date="2021-12" db="EMBL/GenBank/DDBJ databases">
        <title>Convergent genome expansion in fungi linked to evolution of root-endophyte symbiosis.</title>
        <authorList>
            <consortium name="DOE Joint Genome Institute"/>
            <person name="Ke Y.-H."/>
            <person name="Bonito G."/>
            <person name="Liao H.-L."/>
            <person name="Looney B."/>
            <person name="Rojas-Flechas A."/>
            <person name="Nash J."/>
            <person name="Hameed K."/>
            <person name="Schadt C."/>
            <person name="Martin F."/>
            <person name="Crous P.W."/>
            <person name="Miettinen O."/>
            <person name="Magnuson J.K."/>
            <person name="Labbe J."/>
            <person name="Jacobson D."/>
            <person name="Doktycz M.J."/>
            <person name="Veneault-Fourrey C."/>
            <person name="Kuo A."/>
            <person name="Mondo S."/>
            <person name="Calhoun S."/>
            <person name="Riley R."/>
            <person name="Ohm R."/>
            <person name="LaButti K."/>
            <person name="Andreopoulos B."/>
            <person name="Pangilinan J."/>
            <person name="Nolan M."/>
            <person name="Tritt A."/>
            <person name="Clum A."/>
            <person name="Lipzen A."/>
            <person name="Daum C."/>
            <person name="Barry K."/>
            <person name="Grigoriev I.V."/>
            <person name="Vilgalys R."/>
        </authorList>
    </citation>
    <scope>NUCLEOTIDE SEQUENCE</scope>
    <source>
        <strain evidence="7">PMI_201</strain>
    </source>
</reference>
<evidence type="ECO:0000256" key="2">
    <source>
        <dbReference type="ARBA" id="ARBA00006768"/>
    </source>
</evidence>
<keyword evidence="4" id="KW-0378">Hydrolase</keyword>
<dbReference type="InterPro" id="IPR011013">
    <property type="entry name" value="Gal_mutarotase_sf_dom"/>
</dbReference>
<evidence type="ECO:0000313" key="7">
    <source>
        <dbReference type="EMBL" id="KAH8703343.1"/>
    </source>
</evidence>
<gene>
    <name evidence="7" type="ORF">BGW36DRAFT_443488</name>
</gene>
<dbReference type="EC" id="3.2.1.28" evidence="3"/>
<dbReference type="GO" id="GO:0030246">
    <property type="term" value="F:carbohydrate binding"/>
    <property type="evidence" value="ECO:0007669"/>
    <property type="project" value="InterPro"/>
</dbReference>
<dbReference type="GO" id="GO:0004555">
    <property type="term" value="F:alpha,alpha-trehalase activity"/>
    <property type="evidence" value="ECO:0007669"/>
    <property type="project" value="UniProtKB-EC"/>
</dbReference>
<dbReference type="GO" id="GO:0005993">
    <property type="term" value="P:trehalose catabolic process"/>
    <property type="evidence" value="ECO:0007669"/>
    <property type="project" value="TreeGrafter"/>
</dbReference>
<dbReference type="Pfam" id="PF00754">
    <property type="entry name" value="F5_F8_type_C"/>
    <property type="match status" value="1"/>
</dbReference>